<evidence type="ECO:0000313" key="1">
    <source>
        <dbReference type="EMBL" id="KAH3826040.1"/>
    </source>
</evidence>
<dbReference type="Proteomes" id="UP000828390">
    <property type="component" value="Unassembled WGS sequence"/>
</dbReference>
<comment type="caution">
    <text evidence="1">The sequence shown here is derived from an EMBL/GenBank/DDBJ whole genome shotgun (WGS) entry which is preliminary data.</text>
</comment>
<gene>
    <name evidence="1" type="ORF">DPMN_127929</name>
</gene>
<evidence type="ECO:0000313" key="2">
    <source>
        <dbReference type="Proteomes" id="UP000828390"/>
    </source>
</evidence>
<proteinExistence type="predicted"/>
<name>A0A9D4JVA0_DREPO</name>
<dbReference type="AlphaFoldDB" id="A0A9D4JVA0"/>
<reference evidence="1" key="1">
    <citation type="journal article" date="2019" name="bioRxiv">
        <title>The Genome of the Zebra Mussel, Dreissena polymorpha: A Resource for Invasive Species Research.</title>
        <authorList>
            <person name="McCartney M.A."/>
            <person name="Auch B."/>
            <person name="Kono T."/>
            <person name="Mallez S."/>
            <person name="Zhang Y."/>
            <person name="Obille A."/>
            <person name="Becker A."/>
            <person name="Abrahante J.E."/>
            <person name="Garbe J."/>
            <person name="Badalamenti J.P."/>
            <person name="Herman A."/>
            <person name="Mangelson H."/>
            <person name="Liachko I."/>
            <person name="Sullivan S."/>
            <person name="Sone E.D."/>
            <person name="Koren S."/>
            <person name="Silverstein K.A.T."/>
            <person name="Beckman K.B."/>
            <person name="Gohl D.M."/>
        </authorList>
    </citation>
    <scope>NUCLEOTIDE SEQUENCE</scope>
    <source>
        <strain evidence="1">Duluth1</strain>
        <tissue evidence="1">Whole animal</tissue>
    </source>
</reference>
<organism evidence="1 2">
    <name type="scientific">Dreissena polymorpha</name>
    <name type="common">Zebra mussel</name>
    <name type="synonym">Mytilus polymorpha</name>
    <dbReference type="NCBI Taxonomy" id="45954"/>
    <lineage>
        <taxon>Eukaryota</taxon>
        <taxon>Metazoa</taxon>
        <taxon>Spiralia</taxon>
        <taxon>Lophotrochozoa</taxon>
        <taxon>Mollusca</taxon>
        <taxon>Bivalvia</taxon>
        <taxon>Autobranchia</taxon>
        <taxon>Heteroconchia</taxon>
        <taxon>Euheterodonta</taxon>
        <taxon>Imparidentia</taxon>
        <taxon>Neoheterodontei</taxon>
        <taxon>Myida</taxon>
        <taxon>Dreissenoidea</taxon>
        <taxon>Dreissenidae</taxon>
        <taxon>Dreissena</taxon>
    </lineage>
</organism>
<sequence>MGPTITPPMASRRLQQVIGWNHALIHPERTGVENSLSDSSDNAFKPGQCPLNLSINGYSNNLSNSDPYNHIFNNLYNKDFVYNGNKKHVSNY</sequence>
<protein>
    <submittedName>
        <fullName evidence="1">Uncharacterized protein</fullName>
    </submittedName>
</protein>
<keyword evidence="2" id="KW-1185">Reference proteome</keyword>
<dbReference type="EMBL" id="JAIWYP010000005">
    <property type="protein sequence ID" value="KAH3826040.1"/>
    <property type="molecule type" value="Genomic_DNA"/>
</dbReference>
<accession>A0A9D4JVA0</accession>
<reference evidence="1" key="2">
    <citation type="submission" date="2020-11" db="EMBL/GenBank/DDBJ databases">
        <authorList>
            <person name="McCartney M.A."/>
            <person name="Auch B."/>
            <person name="Kono T."/>
            <person name="Mallez S."/>
            <person name="Becker A."/>
            <person name="Gohl D.M."/>
            <person name="Silverstein K.A.T."/>
            <person name="Koren S."/>
            <person name="Bechman K.B."/>
            <person name="Herman A."/>
            <person name="Abrahante J.E."/>
            <person name="Garbe J."/>
        </authorList>
    </citation>
    <scope>NUCLEOTIDE SEQUENCE</scope>
    <source>
        <strain evidence="1">Duluth1</strain>
        <tissue evidence="1">Whole animal</tissue>
    </source>
</reference>